<organism evidence="11">
    <name type="scientific">Rosellinia necatrix</name>
    <name type="common">White root-rot fungus</name>
    <dbReference type="NCBI Taxonomy" id="77044"/>
    <lineage>
        <taxon>Eukaryota</taxon>
        <taxon>Fungi</taxon>
        <taxon>Dikarya</taxon>
        <taxon>Ascomycota</taxon>
        <taxon>Pezizomycotina</taxon>
        <taxon>Sordariomycetes</taxon>
        <taxon>Xylariomycetidae</taxon>
        <taxon>Xylariales</taxon>
        <taxon>Xylariaceae</taxon>
        <taxon>Rosellinia</taxon>
    </lineage>
</organism>
<dbReference type="InterPro" id="IPR001128">
    <property type="entry name" value="Cyt_P450"/>
</dbReference>
<dbReference type="PANTHER" id="PTHR24305:SF157">
    <property type="entry name" value="N-ACETYLTRYPTOPHAN 6-HYDROXYLASE IVOC-RELATED"/>
    <property type="match status" value="1"/>
</dbReference>
<name>A0A1W2TT99_ROSNE</name>
<keyword evidence="10" id="KW-1133">Transmembrane helix</keyword>
<dbReference type="GO" id="GO:0016705">
    <property type="term" value="F:oxidoreductase activity, acting on paired donors, with incorporation or reduction of molecular oxygen"/>
    <property type="evidence" value="ECO:0007669"/>
    <property type="project" value="InterPro"/>
</dbReference>
<dbReference type="PROSITE" id="PS00086">
    <property type="entry name" value="CYTOCHROME_P450"/>
    <property type="match status" value="1"/>
</dbReference>
<dbReference type="InterPro" id="IPR050121">
    <property type="entry name" value="Cytochrome_P450_monoxygenase"/>
</dbReference>
<comment type="cofactor">
    <cofactor evidence="1 8">
        <name>heme</name>
        <dbReference type="ChEBI" id="CHEBI:30413"/>
    </cofactor>
</comment>
<evidence type="ECO:0000256" key="9">
    <source>
        <dbReference type="RuleBase" id="RU000461"/>
    </source>
</evidence>
<gene>
    <name evidence="11" type="ORF">SAMD00023353_7100180</name>
</gene>
<dbReference type="AlphaFoldDB" id="A0A1W2TT99"/>
<keyword evidence="12" id="KW-1185">Reference proteome</keyword>
<evidence type="ECO:0000256" key="7">
    <source>
        <dbReference type="ARBA" id="ARBA00023033"/>
    </source>
</evidence>
<dbReference type="Proteomes" id="UP000054516">
    <property type="component" value="Unassembled WGS sequence"/>
</dbReference>
<evidence type="ECO:0000256" key="4">
    <source>
        <dbReference type="ARBA" id="ARBA00022723"/>
    </source>
</evidence>
<dbReference type="Gene3D" id="1.10.630.10">
    <property type="entry name" value="Cytochrome P450"/>
    <property type="match status" value="1"/>
</dbReference>
<dbReference type="Pfam" id="PF00067">
    <property type="entry name" value="p450"/>
    <property type="match status" value="1"/>
</dbReference>
<keyword evidence="6 8" id="KW-0408">Iron</keyword>
<dbReference type="PANTHER" id="PTHR24305">
    <property type="entry name" value="CYTOCHROME P450"/>
    <property type="match status" value="1"/>
</dbReference>
<dbReference type="GO" id="GO:0020037">
    <property type="term" value="F:heme binding"/>
    <property type="evidence" value="ECO:0007669"/>
    <property type="project" value="InterPro"/>
</dbReference>
<comment type="similarity">
    <text evidence="2 9">Belongs to the cytochrome P450 family.</text>
</comment>
<dbReference type="PRINTS" id="PR00463">
    <property type="entry name" value="EP450I"/>
</dbReference>
<dbReference type="GO" id="GO:0004497">
    <property type="term" value="F:monooxygenase activity"/>
    <property type="evidence" value="ECO:0007669"/>
    <property type="project" value="UniProtKB-KW"/>
</dbReference>
<evidence type="ECO:0000313" key="11">
    <source>
        <dbReference type="EMBL" id="GAP91778.1"/>
    </source>
</evidence>
<evidence type="ECO:0000256" key="8">
    <source>
        <dbReference type="PIRSR" id="PIRSR602401-1"/>
    </source>
</evidence>
<dbReference type="STRING" id="77044.A0A1W2TT99"/>
<feature type="transmembrane region" description="Helical" evidence="10">
    <location>
        <begin position="12"/>
        <end position="33"/>
    </location>
</feature>
<evidence type="ECO:0000256" key="6">
    <source>
        <dbReference type="ARBA" id="ARBA00023004"/>
    </source>
</evidence>
<accession>A0A1W2TT99</accession>
<evidence type="ECO:0000256" key="10">
    <source>
        <dbReference type="SAM" id="Phobius"/>
    </source>
</evidence>
<evidence type="ECO:0000256" key="5">
    <source>
        <dbReference type="ARBA" id="ARBA00023002"/>
    </source>
</evidence>
<reference evidence="11" key="1">
    <citation type="submission" date="2016-03" db="EMBL/GenBank/DDBJ databases">
        <title>Draft genome sequence of Rosellinia necatrix.</title>
        <authorList>
            <person name="Kanematsu S."/>
        </authorList>
    </citation>
    <scope>NUCLEOTIDE SEQUENCE [LARGE SCALE GENOMIC DNA]</scope>
    <source>
        <strain evidence="11">W97</strain>
    </source>
</reference>
<keyword evidence="3 8" id="KW-0349">Heme</keyword>
<keyword evidence="10" id="KW-0472">Membrane</keyword>
<sequence length="520" mass="59757">MNFKKIPTDMPQTWALGAILVVSLLTLIVYRLWLHPLAKVPGPRLAALTYWYETYFELAHRSGGQFTFHIKELHSRYGPIVRINPDEVHIDDPNFYSKLYNNRDGHDKPGYLKWRFGSPHTLFSTPEHSIHRMRRAAQDPFFSRGKVLEFAPQMRAIVDRMCDRLSDDFLDRDRYINLGDMFTSYVADITTLYAFDRDFRYLEDPDFVPPFVKAIRGFKSIAQPFAQFPWLAKLMSMMPDSVVCFLQPSMSVILAFKDHIDSLIRDARHEFLMAAEKPRSSRRTIIHGVLGSNLPQEELSSTILRDQAVGLIGAGIASSQWTLVIAFFHIIENKDIYKMLKEELVSAIPDPNQAVDLDKKLEKCRFLTACVEEAIRLACGQIARSPRISSRAIQYEEHILPPGTIISMDTWHMHHHPGIYPDSFTFKPERWLDGARAPYPYESKPLKHYLTSFGKGTRNCIGINLAYAEITLAIAYLMRRFEWELVETTYTDVEIVRDLIAPDVSRASKGVRALVKSAHS</sequence>
<keyword evidence="7 9" id="KW-0503">Monooxygenase</keyword>
<dbReference type="GO" id="GO:0005506">
    <property type="term" value="F:iron ion binding"/>
    <property type="evidence" value="ECO:0007669"/>
    <property type="project" value="InterPro"/>
</dbReference>
<proteinExistence type="inferred from homology"/>
<dbReference type="EMBL" id="DF977516">
    <property type="protein sequence ID" value="GAP91778.1"/>
    <property type="molecule type" value="Genomic_DNA"/>
</dbReference>
<evidence type="ECO:0000313" key="12">
    <source>
        <dbReference type="Proteomes" id="UP000054516"/>
    </source>
</evidence>
<feature type="binding site" description="axial binding residue" evidence="8">
    <location>
        <position position="460"/>
    </location>
    <ligand>
        <name>heme</name>
        <dbReference type="ChEBI" id="CHEBI:30413"/>
    </ligand>
    <ligandPart>
        <name>Fe</name>
        <dbReference type="ChEBI" id="CHEBI:18248"/>
    </ligandPart>
</feature>
<evidence type="ECO:0000256" key="2">
    <source>
        <dbReference type="ARBA" id="ARBA00010617"/>
    </source>
</evidence>
<dbReference type="InterPro" id="IPR017972">
    <property type="entry name" value="Cyt_P450_CS"/>
</dbReference>
<dbReference type="OrthoDB" id="3945418at2759"/>
<dbReference type="InterPro" id="IPR002401">
    <property type="entry name" value="Cyt_P450_E_grp-I"/>
</dbReference>
<keyword evidence="10" id="KW-0812">Transmembrane</keyword>
<evidence type="ECO:0000256" key="1">
    <source>
        <dbReference type="ARBA" id="ARBA00001971"/>
    </source>
</evidence>
<dbReference type="SUPFAM" id="SSF48264">
    <property type="entry name" value="Cytochrome P450"/>
    <property type="match status" value="1"/>
</dbReference>
<dbReference type="InterPro" id="IPR036396">
    <property type="entry name" value="Cyt_P450_sf"/>
</dbReference>
<dbReference type="CDD" id="cd11062">
    <property type="entry name" value="CYP58-like"/>
    <property type="match status" value="1"/>
</dbReference>
<keyword evidence="4 8" id="KW-0479">Metal-binding</keyword>
<keyword evidence="5 9" id="KW-0560">Oxidoreductase</keyword>
<protein>
    <submittedName>
        <fullName evidence="11">Putative cytochrome P450</fullName>
    </submittedName>
</protein>
<evidence type="ECO:0000256" key="3">
    <source>
        <dbReference type="ARBA" id="ARBA00022617"/>
    </source>
</evidence>